<feature type="domain" description="DUF4113" evidence="1">
    <location>
        <begin position="2"/>
        <end position="21"/>
    </location>
</feature>
<dbReference type="Pfam" id="PF13438">
    <property type="entry name" value="DUF4113"/>
    <property type="match status" value="1"/>
</dbReference>
<name>A0A2W4VQQ6_9CYAN</name>
<feature type="non-terminal residue" evidence="2">
    <location>
        <position position="1"/>
    </location>
</feature>
<evidence type="ECO:0000313" key="2">
    <source>
        <dbReference type="EMBL" id="PZO34250.1"/>
    </source>
</evidence>
<evidence type="ECO:0000313" key="3">
    <source>
        <dbReference type="Proteomes" id="UP000249081"/>
    </source>
</evidence>
<protein>
    <recommendedName>
        <fullName evidence="1">DUF4113 domain-containing protein</fullName>
    </recommendedName>
</protein>
<dbReference type="AlphaFoldDB" id="A0A2W4VQQ6"/>
<dbReference type="EMBL" id="QBMN01000215">
    <property type="protein sequence ID" value="PZO34250.1"/>
    <property type="molecule type" value="Genomic_DNA"/>
</dbReference>
<accession>A0A2W4VQQ6</accession>
<sequence>RWQSRSERASHRFTTRWDELVMAQ</sequence>
<comment type="caution">
    <text evidence="2">The sequence shown here is derived from an EMBL/GenBank/DDBJ whole genome shotgun (WGS) entry which is preliminary data.</text>
</comment>
<proteinExistence type="predicted"/>
<dbReference type="Proteomes" id="UP000249081">
    <property type="component" value="Unassembled WGS sequence"/>
</dbReference>
<organism evidence="2 3">
    <name type="scientific">Shackletoniella antarctica</name>
    <dbReference type="NCBI Taxonomy" id="268115"/>
    <lineage>
        <taxon>Bacteria</taxon>
        <taxon>Bacillati</taxon>
        <taxon>Cyanobacteriota</taxon>
        <taxon>Cyanophyceae</taxon>
        <taxon>Oculatellales</taxon>
        <taxon>Oculatellaceae</taxon>
        <taxon>Shackletoniella</taxon>
    </lineage>
</organism>
<dbReference type="InterPro" id="IPR025188">
    <property type="entry name" value="DUF4113"/>
</dbReference>
<reference evidence="3" key="1">
    <citation type="submission" date="2018-04" db="EMBL/GenBank/DDBJ databases">
        <authorList>
            <person name="Cornet L."/>
        </authorList>
    </citation>
    <scope>NUCLEOTIDE SEQUENCE [LARGE SCALE GENOMIC DNA]</scope>
</reference>
<evidence type="ECO:0000259" key="1">
    <source>
        <dbReference type="Pfam" id="PF13438"/>
    </source>
</evidence>
<reference evidence="2 3" key="2">
    <citation type="submission" date="2018-06" db="EMBL/GenBank/DDBJ databases">
        <title>Metagenomic assembly of (sub)arctic Cyanobacteria and their associated microbiome from non-axenic cultures.</title>
        <authorList>
            <person name="Baurain D."/>
        </authorList>
    </citation>
    <scope>NUCLEOTIDE SEQUENCE [LARGE SCALE GENOMIC DNA]</scope>
    <source>
        <strain evidence="2">ULC041bin1</strain>
    </source>
</reference>
<gene>
    <name evidence="2" type="ORF">DCF17_20745</name>
</gene>